<reference evidence="2 3" key="1">
    <citation type="submission" date="2020-08" db="EMBL/GenBank/DDBJ databases">
        <title>Genomic Encyclopedia of Type Strains, Phase IV (KMG-IV): sequencing the most valuable type-strain genomes for metagenomic binning, comparative biology and taxonomic classification.</title>
        <authorList>
            <person name="Goeker M."/>
        </authorList>
    </citation>
    <scope>NUCLEOTIDE SEQUENCE [LARGE SCALE GENOMIC DNA]</scope>
    <source>
        <strain evidence="2 3">DSM 17976</strain>
    </source>
</reference>
<accession>A0A7W5ZLD5</accession>
<evidence type="ECO:0000313" key="2">
    <source>
        <dbReference type="EMBL" id="MBB3839003.1"/>
    </source>
</evidence>
<dbReference type="RefSeq" id="WP_183974877.1">
    <property type="nucleotide sequence ID" value="NZ_JACIBY010000005.1"/>
</dbReference>
<keyword evidence="3" id="KW-1185">Reference proteome</keyword>
<dbReference type="PROSITE" id="PS51257">
    <property type="entry name" value="PROKAR_LIPOPROTEIN"/>
    <property type="match status" value="1"/>
</dbReference>
<keyword evidence="1" id="KW-0812">Transmembrane</keyword>
<feature type="transmembrane region" description="Helical" evidence="1">
    <location>
        <begin position="7"/>
        <end position="23"/>
    </location>
</feature>
<evidence type="ECO:0000256" key="1">
    <source>
        <dbReference type="SAM" id="Phobius"/>
    </source>
</evidence>
<name>A0A7W5ZLD5_9BACT</name>
<dbReference type="Proteomes" id="UP000541352">
    <property type="component" value="Unassembled WGS sequence"/>
</dbReference>
<evidence type="ECO:0000313" key="3">
    <source>
        <dbReference type="Proteomes" id="UP000541352"/>
    </source>
</evidence>
<keyword evidence="1" id="KW-1133">Transmembrane helix</keyword>
<protein>
    <submittedName>
        <fullName evidence="2">Uncharacterized protein</fullName>
    </submittedName>
</protein>
<comment type="caution">
    <text evidence="2">The sequence shown here is derived from an EMBL/GenBank/DDBJ whole genome shotgun (WGS) entry which is preliminary data.</text>
</comment>
<dbReference type="AlphaFoldDB" id="A0A7W5ZLD5"/>
<dbReference type="EMBL" id="JACIBY010000005">
    <property type="protein sequence ID" value="MBB3839003.1"/>
    <property type="molecule type" value="Genomic_DNA"/>
</dbReference>
<proteinExistence type="predicted"/>
<sequence length="58" mass="6406">MPTTFKLLLIGIMLVLAGCYFFISGTADILGRVLLSMGIFIEMGAVFYAIAPQKWFSK</sequence>
<feature type="transmembrane region" description="Helical" evidence="1">
    <location>
        <begin position="29"/>
        <end position="51"/>
    </location>
</feature>
<keyword evidence="1" id="KW-0472">Membrane</keyword>
<organism evidence="2 3">
    <name type="scientific">Runella defluvii</name>
    <dbReference type="NCBI Taxonomy" id="370973"/>
    <lineage>
        <taxon>Bacteria</taxon>
        <taxon>Pseudomonadati</taxon>
        <taxon>Bacteroidota</taxon>
        <taxon>Cytophagia</taxon>
        <taxon>Cytophagales</taxon>
        <taxon>Spirosomataceae</taxon>
        <taxon>Runella</taxon>
    </lineage>
</organism>
<gene>
    <name evidence="2" type="ORF">FHS57_003009</name>
</gene>